<dbReference type="Pfam" id="PF00175">
    <property type="entry name" value="NAD_binding_1"/>
    <property type="match status" value="1"/>
</dbReference>
<evidence type="ECO:0000256" key="7">
    <source>
        <dbReference type="ARBA" id="ARBA00022827"/>
    </source>
</evidence>
<feature type="transmembrane region" description="Helical" evidence="13">
    <location>
        <begin position="79"/>
        <end position="102"/>
    </location>
</feature>
<dbReference type="Gene3D" id="3.40.50.80">
    <property type="entry name" value="Nucleotide-binding domain of ferredoxin-NADP reductase (FNR) module"/>
    <property type="match status" value="1"/>
</dbReference>
<sequence>MKIKTLLGWLVILGLSFLPIYFWWQFGPDAQNITNYASFVHALGQIFGLIGMTMFALTFILSSRISWIEDVFGGLDKVYVTHGILGGTALILILAHPIFLVLKFIPENFKLAATYLLPGAYWNVNFGIISLLGMIALIFITLYTKMKYQRWKFTHEFFGLIFFFAALHILLIRGVAISYIFTGYLIYAYVILAIGLFGFSYSLFLKNRLFQNAVYLVQSVIHNENLYEIILKPKNKALTYSAGQFIFVRFYNEHLSKEAHPFSIASKSDGYHIILIVKKLGDFTNELHQIKAGDKVTVEGPYGRFMYQQHPKHDQIWIAGGIGITPFLGMAQDLEKNEKFTNPITLFYAVKNKNELVGENVLKRVAKNRQNFCYVPWLSETQGRLTVDKIIAKCSNIKNTKYFLCGPPQLKNAIINALLKLGVSKKNINEEAFDLL</sequence>
<feature type="transmembrane region" description="Helical" evidence="13">
    <location>
        <begin position="122"/>
        <end position="145"/>
    </location>
</feature>
<dbReference type="SUPFAM" id="SSF63380">
    <property type="entry name" value="Riboflavin synthase domain-like"/>
    <property type="match status" value="1"/>
</dbReference>
<evidence type="ECO:0000256" key="5">
    <source>
        <dbReference type="ARBA" id="ARBA00022714"/>
    </source>
</evidence>
<feature type="transmembrane region" description="Helical" evidence="13">
    <location>
        <begin position="46"/>
        <end position="67"/>
    </location>
</feature>
<evidence type="ECO:0000256" key="6">
    <source>
        <dbReference type="ARBA" id="ARBA00022723"/>
    </source>
</evidence>
<evidence type="ECO:0000313" key="15">
    <source>
        <dbReference type="EMBL" id="OGY86667.1"/>
    </source>
</evidence>
<dbReference type="Pfam" id="PF01794">
    <property type="entry name" value="Ferric_reduct"/>
    <property type="match status" value="1"/>
</dbReference>
<dbReference type="InterPro" id="IPR013112">
    <property type="entry name" value="FAD-bd_8"/>
</dbReference>
<dbReference type="Gene3D" id="2.40.30.10">
    <property type="entry name" value="Translation factors"/>
    <property type="match status" value="1"/>
</dbReference>
<keyword evidence="5" id="KW-0001">2Fe-2S</keyword>
<dbReference type="PANTHER" id="PTHR47354:SF8">
    <property type="entry name" value="1,2-PHENYLACETYL-COA EPOXIDASE, SUBUNIT E"/>
    <property type="match status" value="1"/>
</dbReference>
<keyword evidence="10" id="KW-0408">Iron</keyword>
<evidence type="ECO:0000256" key="13">
    <source>
        <dbReference type="SAM" id="Phobius"/>
    </source>
</evidence>
<dbReference type="AlphaFoldDB" id="A0A1G2BEP6"/>
<dbReference type="GO" id="GO:0050660">
    <property type="term" value="F:flavin adenine dinucleotide binding"/>
    <property type="evidence" value="ECO:0007669"/>
    <property type="project" value="TreeGrafter"/>
</dbReference>
<comment type="subcellular location">
    <subcellularLocation>
        <location evidence="2">Membrane</location>
        <topology evidence="2">Multi-pass membrane protein</topology>
    </subcellularLocation>
</comment>
<comment type="caution">
    <text evidence="15">The sequence shown here is derived from an EMBL/GenBank/DDBJ whole genome shotgun (WGS) entry which is preliminary data.</text>
</comment>
<organism evidence="15 16">
    <name type="scientific">Candidatus Kerfeldbacteria bacterium RIFOXYB2_FULL_38_14</name>
    <dbReference type="NCBI Taxonomy" id="1798547"/>
    <lineage>
        <taxon>Bacteria</taxon>
        <taxon>Candidatus Kerfeldiibacteriota</taxon>
    </lineage>
</organism>
<feature type="transmembrane region" description="Helical" evidence="13">
    <location>
        <begin position="7"/>
        <end position="26"/>
    </location>
</feature>
<dbReference type="InterPro" id="IPR039261">
    <property type="entry name" value="FNR_nucleotide-bd"/>
</dbReference>
<dbReference type="PANTHER" id="PTHR47354">
    <property type="entry name" value="NADH OXIDOREDUCTASE HCR"/>
    <property type="match status" value="1"/>
</dbReference>
<reference evidence="15 16" key="1">
    <citation type="journal article" date="2016" name="Nat. Commun.">
        <title>Thousands of microbial genomes shed light on interconnected biogeochemical processes in an aquifer system.</title>
        <authorList>
            <person name="Anantharaman K."/>
            <person name="Brown C.T."/>
            <person name="Hug L.A."/>
            <person name="Sharon I."/>
            <person name="Castelle C.J."/>
            <person name="Probst A.J."/>
            <person name="Thomas B.C."/>
            <person name="Singh A."/>
            <person name="Wilkins M.J."/>
            <person name="Karaoz U."/>
            <person name="Brodie E.L."/>
            <person name="Williams K.H."/>
            <person name="Hubbard S.S."/>
            <person name="Banfield J.F."/>
        </authorList>
    </citation>
    <scope>NUCLEOTIDE SEQUENCE [LARGE SCALE GENOMIC DNA]</scope>
</reference>
<gene>
    <name evidence="15" type="ORF">A2319_02950</name>
</gene>
<dbReference type="SUPFAM" id="SSF52343">
    <property type="entry name" value="Ferredoxin reductase-like, C-terminal NADP-linked domain"/>
    <property type="match status" value="1"/>
</dbReference>
<proteinExistence type="predicted"/>
<feature type="domain" description="FAD-binding FR-type" evidence="14">
    <location>
        <begin position="202"/>
        <end position="308"/>
    </location>
</feature>
<accession>A0A1G2BEP6</accession>
<dbReference type="PROSITE" id="PS51384">
    <property type="entry name" value="FAD_FR"/>
    <property type="match status" value="1"/>
</dbReference>
<keyword evidence="11" id="KW-0411">Iron-sulfur</keyword>
<evidence type="ECO:0000256" key="3">
    <source>
        <dbReference type="ARBA" id="ARBA00022630"/>
    </source>
</evidence>
<dbReference type="GO" id="GO:0046872">
    <property type="term" value="F:metal ion binding"/>
    <property type="evidence" value="ECO:0007669"/>
    <property type="project" value="UniProtKB-KW"/>
</dbReference>
<dbReference type="GO" id="GO:0016020">
    <property type="term" value="C:membrane"/>
    <property type="evidence" value="ECO:0007669"/>
    <property type="project" value="UniProtKB-SubCell"/>
</dbReference>
<dbReference type="InterPro" id="IPR013130">
    <property type="entry name" value="Fe3_Rdtase_TM_dom"/>
</dbReference>
<keyword evidence="4 13" id="KW-0812">Transmembrane</keyword>
<name>A0A1G2BEP6_9BACT</name>
<keyword evidence="3" id="KW-0285">Flavoprotein</keyword>
<evidence type="ECO:0000259" key="14">
    <source>
        <dbReference type="PROSITE" id="PS51384"/>
    </source>
</evidence>
<dbReference type="CDD" id="cd06198">
    <property type="entry name" value="FNR_like_3"/>
    <property type="match status" value="1"/>
</dbReference>
<keyword evidence="12 13" id="KW-0472">Membrane</keyword>
<keyword evidence="8 13" id="KW-1133">Transmembrane helix</keyword>
<dbReference type="InterPro" id="IPR017938">
    <property type="entry name" value="Riboflavin_synthase-like_b-brl"/>
</dbReference>
<evidence type="ECO:0000256" key="12">
    <source>
        <dbReference type="ARBA" id="ARBA00023136"/>
    </source>
</evidence>
<evidence type="ECO:0000256" key="1">
    <source>
        <dbReference type="ARBA" id="ARBA00001974"/>
    </source>
</evidence>
<evidence type="ECO:0000256" key="4">
    <source>
        <dbReference type="ARBA" id="ARBA00022692"/>
    </source>
</evidence>
<keyword evidence="6" id="KW-0479">Metal-binding</keyword>
<dbReference type="Pfam" id="PF08022">
    <property type="entry name" value="FAD_binding_8"/>
    <property type="match status" value="1"/>
</dbReference>
<feature type="transmembrane region" description="Helical" evidence="13">
    <location>
        <begin position="186"/>
        <end position="205"/>
    </location>
</feature>
<comment type="cofactor">
    <cofactor evidence="1">
        <name>FAD</name>
        <dbReference type="ChEBI" id="CHEBI:57692"/>
    </cofactor>
</comment>
<dbReference type="InterPro" id="IPR001433">
    <property type="entry name" value="OxRdtase_FAD/NAD-bd"/>
</dbReference>
<keyword evidence="7" id="KW-0274">FAD</keyword>
<dbReference type="GO" id="GO:0051537">
    <property type="term" value="F:2 iron, 2 sulfur cluster binding"/>
    <property type="evidence" value="ECO:0007669"/>
    <property type="project" value="UniProtKB-KW"/>
</dbReference>
<evidence type="ECO:0000256" key="10">
    <source>
        <dbReference type="ARBA" id="ARBA00023004"/>
    </source>
</evidence>
<evidence type="ECO:0000256" key="9">
    <source>
        <dbReference type="ARBA" id="ARBA00023002"/>
    </source>
</evidence>
<protein>
    <recommendedName>
        <fullName evidence="14">FAD-binding FR-type domain-containing protein</fullName>
    </recommendedName>
</protein>
<dbReference type="EMBL" id="MHKI01000017">
    <property type="protein sequence ID" value="OGY86667.1"/>
    <property type="molecule type" value="Genomic_DNA"/>
</dbReference>
<keyword evidence="9" id="KW-0560">Oxidoreductase</keyword>
<evidence type="ECO:0000256" key="8">
    <source>
        <dbReference type="ARBA" id="ARBA00022989"/>
    </source>
</evidence>
<dbReference type="InterPro" id="IPR017927">
    <property type="entry name" value="FAD-bd_FR_type"/>
</dbReference>
<evidence type="ECO:0000256" key="2">
    <source>
        <dbReference type="ARBA" id="ARBA00004141"/>
    </source>
</evidence>
<dbReference type="PRINTS" id="PR00410">
    <property type="entry name" value="PHEHYDRXLASE"/>
</dbReference>
<dbReference type="Proteomes" id="UP000176420">
    <property type="component" value="Unassembled WGS sequence"/>
</dbReference>
<evidence type="ECO:0000256" key="11">
    <source>
        <dbReference type="ARBA" id="ARBA00023014"/>
    </source>
</evidence>
<feature type="transmembrane region" description="Helical" evidence="13">
    <location>
        <begin position="157"/>
        <end position="180"/>
    </location>
</feature>
<dbReference type="InterPro" id="IPR050415">
    <property type="entry name" value="MRET"/>
</dbReference>
<evidence type="ECO:0000313" key="16">
    <source>
        <dbReference type="Proteomes" id="UP000176420"/>
    </source>
</evidence>
<dbReference type="GO" id="GO:0016491">
    <property type="term" value="F:oxidoreductase activity"/>
    <property type="evidence" value="ECO:0007669"/>
    <property type="project" value="UniProtKB-KW"/>
</dbReference>